<dbReference type="EMBL" id="NESQ01000195">
    <property type="protein sequence ID" value="PUU76233.1"/>
    <property type="molecule type" value="Genomic_DNA"/>
</dbReference>
<dbReference type="InterPro" id="IPR020904">
    <property type="entry name" value="Sc_DH/Rdtase_CS"/>
</dbReference>
<gene>
    <name evidence="4" type="ORF">B9Z19DRAFT_991172</name>
</gene>
<evidence type="ECO:0008006" key="6">
    <source>
        <dbReference type="Google" id="ProtNLM"/>
    </source>
</evidence>
<evidence type="ECO:0000256" key="3">
    <source>
        <dbReference type="ARBA" id="ARBA00023002"/>
    </source>
</evidence>
<evidence type="ECO:0000256" key="2">
    <source>
        <dbReference type="ARBA" id="ARBA00022857"/>
    </source>
</evidence>
<dbReference type="SUPFAM" id="SSF51735">
    <property type="entry name" value="NAD(P)-binding Rossmann-fold domains"/>
    <property type="match status" value="1"/>
</dbReference>
<dbReference type="AlphaFoldDB" id="A0A2T6ZL81"/>
<proteinExistence type="inferred from homology"/>
<name>A0A2T6ZL81_TUBBO</name>
<dbReference type="GO" id="GO:0050664">
    <property type="term" value="F:oxidoreductase activity, acting on NAD(P)H, oxygen as acceptor"/>
    <property type="evidence" value="ECO:0007669"/>
    <property type="project" value="TreeGrafter"/>
</dbReference>
<dbReference type="Gene3D" id="3.40.50.720">
    <property type="entry name" value="NAD(P)-binding Rossmann-like Domain"/>
    <property type="match status" value="1"/>
</dbReference>
<keyword evidence="2" id="KW-0521">NADP</keyword>
<dbReference type="PANTHER" id="PTHR43008">
    <property type="entry name" value="BENZIL REDUCTASE"/>
    <property type="match status" value="1"/>
</dbReference>
<evidence type="ECO:0000256" key="1">
    <source>
        <dbReference type="ARBA" id="ARBA00006484"/>
    </source>
</evidence>
<dbReference type="PRINTS" id="PR00081">
    <property type="entry name" value="GDHRDH"/>
</dbReference>
<organism evidence="4 5">
    <name type="scientific">Tuber borchii</name>
    <name type="common">White truffle</name>
    <dbReference type="NCBI Taxonomy" id="42251"/>
    <lineage>
        <taxon>Eukaryota</taxon>
        <taxon>Fungi</taxon>
        <taxon>Dikarya</taxon>
        <taxon>Ascomycota</taxon>
        <taxon>Pezizomycotina</taxon>
        <taxon>Pezizomycetes</taxon>
        <taxon>Pezizales</taxon>
        <taxon>Tuberaceae</taxon>
        <taxon>Tuber</taxon>
    </lineage>
</organism>
<dbReference type="InterPro" id="IPR036291">
    <property type="entry name" value="NAD(P)-bd_dom_sf"/>
</dbReference>
<dbReference type="PRINTS" id="PR00080">
    <property type="entry name" value="SDRFAMILY"/>
</dbReference>
<keyword evidence="3" id="KW-0560">Oxidoreductase</keyword>
<protein>
    <recommendedName>
        <fullName evidence="6">NAD(P)-binding protein</fullName>
    </recommendedName>
</protein>
<dbReference type="PANTHER" id="PTHR43008:SF4">
    <property type="entry name" value="CHAIN DEHYDROGENASE, PUTATIVE (AFU_ORTHOLOGUE AFUA_4G08710)-RELATED"/>
    <property type="match status" value="1"/>
</dbReference>
<keyword evidence="5" id="KW-1185">Reference proteome</keyword>
<sequence length="234" mass="25235">MAEALCQVGCKAIAIMDVLQEHGDEAAEALNKKYNIAAAFYKVDVREEQAVHDVIQSIALDLGSVDVLICSAGIADSNMPAETYDIGRFRRLIDINLTGTFLCAQAAGKIMIQQGTGGSIIFIASMSGHIVNWPQQQSCYNASKAAVIQLGKSLAAEWAPHKIRVNSISPGYMDTALNRVPALDAQKKMWCSRTPMNRLGNVDELNNTAIFLASDASTFMTGSDIVVDGGYCVW</sequence>
<dbReference type="InterPro" id="IPR002347">
    <property type="entry name" value="SDR_fam"/>
</dbReference>
<accession>A0A2T6ZL81</accession>
<dbReference type="STRING" id="42251.A0A2T6ZL81"/>
<dbReference type="OrthoDB" id="1888931at2759"/>
<dbReference type="GO" id="GO:0050085">
    <property type="term" value="F:mannitol 2-dehydrogenase (NADP+) activity"/>
    <property type="evidence" value="ECO:0007669"/>
    <property type="project" value="UniProtKB-ARBA"/>
</dbReference>
<dbReference type="Pfam" id="PF13561">
    <property type="entry name" value="adh_short_C2"/>
    <property type="match status" value="1"/>
</dbReference>
<dbReference type="FunFam" id="3.40.50.720:FF:000090">
    <property type="entry name" value="NADP-dependent mannitol dehydrogenase"/>
    <property type="match status" value="1"/>
</dbReference>
<evidence type="ECO:0000313" key="4">
    <source>
        <dbReference type="EMBL" id="PUU76233.1"/>
    </source>
</evidence>
<comment type="similarity">
    <text evidence="1">Belongs to the short-chain dehydrogenases/reductases (SDR) family.</text>
</comment>
<evidence type="ECO:0000313" key="5">
    <source>
        <dbReference type="Proteomes" id="UP000244722"/>
    </source>
</evidence>
<dbReference type="PROSITE" id="PS00061">
    <property type="entry name" value="ADH_SHORT"/>
    <property type="match status" value="1"/>
</dbReference>
<comment type="caution">
    <text evidence="4">The sequence shown here is derived from an EMBL/GenBank/DDBJ whole genome shotgun (WGS) entry which is preliminary data.</text>
</comment>
<dbReference type="GO" id="GO:0019594">
    <property type="term" value="P:mannitol metabolic process"/>
    <property type="evidence" value="ECO:0007669"/>
    <property type="project" value="UniProtKB-ARBA"/>
</dbReference>
<dbReference type="Proteomes" id="UP000244722">
    <property type="component" value="Unassembled WGS sequence"/>
</dbReference>
<reference evidence="4 5" key="1">
    <citation type="submission" date="2017-04" db="EMBL/GenBank/DDBJ databases">
        <title>Draft genome sequence of Tuber borchii Vittad., a whitish edible truffle.</title>
        <authorList>
            <consortium name="DOE Joint Genome Institute"/>
            <person name="Murat C."/>
            <person name="Kuo A."/>
            <person name="Barry K.W."/>
            <person name="Clum A."/>
            <person name="Dockter R.B."/>
            <person name="Fauchery L."/>
            <person name="Iotti M."/>
            <person name="Kohler A."/>
            <person name="Labutti K."/>
            <person name="Lindquist E.A."/>
            <person name="Lipzen A."/>
            <person name="Ohm R.A."/>
            <person name="Wang M."/>
            <person name="Grigoriev I.V."/>
            <person name="Zambonelli A."/>
            <person name="Martin F.M."/>
        </authorList>
    </citation>
    <scope>NUCLEOTIDE SEQUENCE [LARGE SCALE GENOMIC DNA]</scope>
    <source>
        <strain evidence="4 5">Tbo3840</strain>
    </source>
</reference>